<evidence type="ECO:0000313" key="2">
    <source>
        <dbReference type="Proteomes" id="UP000272942"/>
    </source>
</evidence>
<proteinExistence type="predicted"/>
<name>A0A183BBH5_9TREM</name>
<organism evidence="3">
    <name type="scientific">Echinostoma caproni</name>
    <dbReference type="NCBI Taxonomy" id="27848"/>
    <lineage>
        <taxon>Eukaryota</taxon>
        <taxon>Metazoa</taxon>
        <taxon>Spiralia</taxon>
        <taxon>Lophotrochozoa</taxon>
        <taxon>Platyhelminthes</taxon>
        <taxon>Trematoda</taxon>
        <taxon>Digenea</taxon>
        <taxon>Plagiorchiida</taxon>
        <taxon>Echinostomata</taxon>
        <taxon>Echinostomatoidea</taxon>
        <taxon>Echinostomatidae</taxon>
        <taxon>Echinostoma</taxon>
    </lineage>
</organism>
<evidence type="ECO:0000313" key="3">
    <source>
        <dbReference type="WBParaSite" id="ECPE_0001660301-mRNA-1"/>
    </source>
</evidence>
<sequence>MTYCHFPIPGKAVLRVNPVSTLPAREKRTILVVGIPRWSTELPPQSVTDCSELDEAAPEPNSSELCLATWQITDWLREVFSEFGQVLYVQLPHVVNFLVSKFTTDDRNDAAEEYSDFVSLLQLDFLGQDEHYIP</sequence>
<accession>A0A183BBH5</accession>
<dbReference type="EMBL" id="UZAN01064850">
    <property type="protein sequence ID" value="VDP93832.1"/>
    <property type="molecule type" value="Genomic_DNA"/>
</dbReference>
<protein>
    <submittedName>
        <fullName evidence="3">RRM domain-containing protein</fullName>
    </submittedName>
</protein>
<reference evidence="3" key="1">
    <citation type="submission" date="2016-06" db="UniProtKB">
        <authorList>
            <consortium name="WormBaseParasite"/>
        </authorList>
    </citation>
    <scope>IDENTIFICATION</scope>
</reference>
<dbReference type="AlphaFoldDB" id="A0A183BBH5"/>
<evidence type="ECO:0000313" key="1">
    <source>
        <dbReference type="EMBL" id="VDP93832.1"/>
    </source>
</evidence>
<gene>
    <name evidence="1" type="ORF">ECPE_LOCUS16560</name>
</gene>
<keyword evidence="2" id="KW-1185">Reference proteome</keyword>
<dbReference type="Proteomes" id="UP000272942">
    <property type="component" value="Unassembled WGS sequence"/>
</dbReference>
<reference evidence="1 2" key="2">
    <citation type="submission" date="2018-11" db="EMBL/GenBank/DDBJ databases">
        <authorList>
            <consortium name="Pathogen Informatics"/>
        </authorList>
    </citation>
    <scope>NUCLEOTIDE SEQUENCE [LARGE SCALE GENOMIC DNA]</scope>
    <source>
        <strain evidence="1 2">Egypt</strain>
    </source>
</reference>
<dbReference type="WBParaSite" id="ECPE_0001660301-mRNA-1">
    <property type="protein sequence ID" value="ECPE_0001660301-mRNA-1"/>
    <property type="gene ID" value="ECPE_0001660301"/>
</dbReference>